<dbReference type="GeneID" id="8296858"/>
<dbReference type="HOGENOM" id="CLU_585252_0_0_1"/>
<dbReference type="Proteomes" id="UP000002037">
    <property type="component" value="Unassembled WGS sequence"/>
</dbReference>
<dbReference type="VEuPathDB" id="FungiDB:CTRG_00603"/>
<evidence type="ECO:0000313" key="3">
    <source>
        <dbReference type="EMBL" id="EER35864.1"/>
    </source>
</evidence>
<name>C5M3G4_CANTT</name>
<keyword evidence="1" id="KW-0175">Coiled coil</keyword>
<sequence>MNIGCSPPVTPQKSRIPRVPKTSRIPQTPPSPCPLNSSLELEEDYNNITTSTPEPSSDISIFDHIWSLTTNEETIPVHDLFRLLKYLEIELMSSTTIDPYFLTNDFIIKSRIVEQSEFLERVDKQQAFNIICHSLKDIQFLDPNNPTTTATTTTRGRSRTRRNGDVIDPPMSDSISEENDYDETATLMEMNQNSPLREDTENMNQRDMIFNWTKPTLRVALKELELLHTKLDKQYNLLETELAEIKRKNSSDLEELKSLSKSNDNIYDRIENIRDELLNFNDELVNYRDKFHSNRTINIKDDKQVLTFLTDNDDELVLQELTKPEVQEDLNWSTETTPIVEQIASNIKDDVRLLDSEEEKTPTMDKRQDDELENIDNDVTVEGAQTVNIDGIDKVVNLDNANTVNPNIIMFIIIVLFLYTLF</sequence>
<dbReference type="EMBL" id="GG692395">
    <property type="protein sequence ID" value="EER35864.1"/>
    <property type="molecule type" value="Genomic_DNA"/>
</dbReference>
<evidence type="ECO:0000256" key="2">
    <source>
        <dbReference type="SAM" id="MobiDB-lite"/>
    </source>
</evidence>
<feature type="region of interest" description="Disordered" evidence="2">
    <location>
        <begin position="1"/>
        <end position="38"/>
    </location>
</feature>
<dbReference type="AlphaFoldDB" id="C5M3G4"/>
<dbReference type="OrthoDB" id="4026448at2759"/>
<protein>
    <submittedName>
        <fullName evidence="3">Uncharacterized protein</fullName>
    </submittedName>
</protein>
<evidence type="ECO:0000256" key="1">
    <source>
        <dbReference type="SAM" id="Coils"/>
    </source>
</evidence>
<gene>
    <name evidence="3" type="ORF">CTRG_00603</name>
</gene>
<feature type="coiled-coil region" evidence="1">
    <location>
        <begin position="221"/>
        <end position="290"/>
    </location>
</feature>
<keyword evidence="4" id="KW-1185">Reference proteome</keyword>
<proteinExistence type="predicted"/>
<feature type="region of interest" description="Disordered" evidence="2">
    <location>
        <begin position="143"/>
        <end position="177"/>
    </location>
</feature>
<evidence type="ECO:0000313" key="4">
    <source>
        <dbReference type="Proteomes" id="UP000002037"/>
    </source>
</evidence>
<accession>C5M3G4</accession>
<dbReference type="eggNOG" id="ENOG502T63X">
    <property type="taxonomic scope" value="Eukaryota"/>
</dbReference>
<dbReference type="RefSeq" id="XP_002545822.1">
    <property type="nucleotide sequence ID" value="XM_002545776.1"/>
</dbReference>
<dbReference type="KEGG" id="ctp:CTRG_00603"/>
<organism evidence="3 4">
    <name type="scientific">Candida tropicalis (strain ATCC MYA-3404 / T1)</name>
    <name type="common">Yeast</name>
    <dbReference type="NCBI Taxonomy" id="294747"/>
    <lineage>
        <taxon>Eukaryota</taxon>
        <taxon>Fungi</taxon>
        <taxon>Dikarya</taxon>
        <taxon>Ascomycota</taxon>
        <taxon>Saccharomycotina</taxon>
        <taxon>Pichiomycetes</taxon>
        <taxon>Debaryomycetaceae</taxon>
        <taxon>Candida/Lodderomyces clade</taxon>
        <taxon>Candida</taxon>
    </lineage>
</organism>
<reference evidence="3 4" key="1">
    <citation type="journal article" date="2009" name="Nature">
        <title>Evolution of pathogenicity and sexual reproduction in eight Candida genomes.</title>
        <authorList>
            <person name="Butler G."/>
            <person name="Rasmussen M.D."/>
            <person name="Lin M.F."/>
            <person name="Santos M.A."/>
            <person name="Sakthikumar S."/>
            <person name="Munro C.A."/>
            <person name="Rheinbay E."/>
            <person name="Grabherr M."/>
            <person name="Forche A."/>
            <person name="Reedy J.L."/>
            <person name="Agrafioti I."/>
            <person name="Arnaud M.B."/>
            <person name="Bates S."/>
            <person name="Brown A.J."/>
            <person name="Brunke S."/>
            <person name="Costanzo M.C."/>
            <person name="Fitzpatrick D.A."/>
            <person name="de Groot P.W."/>
            <person name="Harris D."/>
            <person name="Hoyer L.L."/>
            <person name="Hube B."/>
            <person name="Klis F.M."/>
            <person name="Kodira C."/>
            <person name="Lennard N."/>
            <person name="Logue M.E."/>
            <person name="Martin R."/>
            <person name="Neiman A.M."/>
            <person name="Nikolaou E."/>
            <person name="Quail M.A."/>
            <person name="Quinn J."/>
            <person name="Santos M.C."/>
            <person name="Schmitzberger F.F."/>
            <person name="Sherlock G."/>
            <person name="Shah P."/>
            <person name="Silverstein K.A."/>
            <person name="Skrzypek M.S."/>
            <person name="Soll D."/>
            <person name="Staggs R."/>
            <person name="Stansfield I."/>
            <person name="Stumpf M.P."/>
            <person name="Sudbery P.E."/>
            <person name="Srikantha T."/>
            <person name="Zeng Q."/>
            <person name="Berman J."/>
            <person name="Berriman M."/>
            <person name="Heitman J."/>
            <person name="Gow N.A."/>
            <person name="Lorenz M.C."/>
            <person name="Birren B.W."/>
            <person name="Kellis M."/>
            <person name="Cuomo C.A."/>
        </authorList>
    </citation>
    <scope>NUCLEOTIDE SEQUENCE [LARGE SCALE GENOMIC DNA]</scope>
    <source>
        <strain evidence="4">ATCC MYA-3404 / T1</strain>
    </source>
</reference>